<dbReference type="InterPro" id="IPR017938">
    <property type="entry name" value="Riboflavin_synthase-like_b-brl"/>
</dbReference>
<dbReference type="PANTHER" id="PTHR19370">
    <property type="entry name" value="NADH-CYTOCHROME B5 REDUCTASE"/>
    <property type="match status" value="1"/>
</dbReference>
<dbReference type="InterPro" id="IPR001433">
    <property type="entry name" value="OxRdtase_FAD/NAD-bd"/>
</dbReference>
<evidence type="ECO:0000256" key="3">
    <source>
        <dbReference type="ARBA" id="ARBA00006105"/>
    </source>
</evidence>
<dbReference type="InterPro" id="IPR008333">
    <property type="entry name" value="Cbr1-like_FAD-bd_dom"/>
</dbReference>
<comment type="catalytic activity">
    <reaction evidence="9 11">
        <text>2 Fe(III)-[cytochrome b5] + NADH = 2 Fe(II)-[cytochrome b5] + NAD(+) + H(+)</text>
        <dbReference type="Rhea" id="RHEA:46680"/>
        <dbReference type="Rhea" id="RHEA-COMP:10438"/>
        <dbReference type="Rhea" id="RHEA-COMP:10439"/>
        <dbReference type="ChEBI" id="CHEBI:15378"/>
        <dbReference type="ChEBI" id="CHEBI:29033"/>
        <dbReference type="ChEBI" id="CHEBI:29034"/>
        <dbReference type="ChEBI" id="CHEBI:57540"/>
        <dbReference type="ChEBI" id="CHEBI:57945"/>
        <dbReference type="EC" id="1.6.2.2"/>
    </reaction>
</comment>
<dbReference type="GO" id="GO:0005741">
    <property type="term" value="C:mitochondrial outer membrane"/>
    <property type="evidence" value="ECO:0007669"/>
    <property type="project" value="UniProtKB-SubCell"/>
</dbReference>
<feature type="domain" description="FAD-binding FR-type" evidence="12">
    <location>
        <begin position="89"/>
        <end position="199"/>
    </location>
</feature>
<evidence type="ECO:0000256" key="1">
    <source>
        <dbReference type="ARBA" id="ARBA00001974"/>
    </source>
</evidence>
<evidence type="ECO:0000256" key="9">
    <source>
        <dbReference type="ARBA" id="ARBA00047682"/>
    </source>
</evidence>
<comment type="caution">
    <text evidence="13">The sequence shown here is derived from an EMBL/GenBank/DDBJ whole genome shotgun (WGS) entry which is preliminary data.</text>
</comment>
<gene>
    <name evidence="13" type="ORF">K450DRAFT_225703</name>
</gene>
<accession>A0AAD5EGK6</accession>
<feature type="binding site" evidence="10">
    <location>
        <position position="149"/>
    </location>
    <ligand>
        <name>FAD</name>
        <dbReference type="ChEBI" id="CHEBI:57692"/>
    </ligand>
</feature>
<dbReference type="EC" id="1.6.2.2" evidence="11"/>
<evidence type="ECO:0000313" key="13">
    <source>
        <dbReference type="EMBL" id="KAI8582972.1"/>
    </source>
</evidence>
<evidence type="ECO:0000256" key="7">
    <source>
        <dbReference type="ARBA" id="ARBA00023027"/>
    </source>
</evidence>
<sequence length="343" mass="38443">MFNSALSRAAAKAPTGLFQQTSLNAQTRMYMGAAGRYRNSRCGKKALILGLAVAGGAYYYYNRKNEKNRVACEGIEPNIKSPEKALSLMGWTTLTLRETQDMGENAKLFRFNLPKEDQVSGHTTSSFIMTSVVKPGTEKNWWPTYFYRPYTPVSAEGDVGHIDIVVKKYKDGNSSKSIHSLKPGDKLDVMGPLKTFKYQENSYKSIGMIAAGSGITPMFQLLHKILDNSEDKTKVNLLYCNRTEDDILLRKELENMAAKNPERLQITYCLTQPPLNWEQESGRVSLDMVKKHMPEPSSATKIFVCGPEGMVSTLTSCGCWWFFKRKDGILEELGYDGKSVCSL</sequence>
<comment type="subcellular location">
    <subcellularLocation>
        <location evidence="2">Mitochondrion outer membrane</location>
        <topology evidence="2">Single-pass membrane protein</topology>
    </subcellularLocation>
</comment>
<reference evidence="13" key="2">
    <citation type="journal article" date="2022" name="Proc. Natl. Acad. Sci. U.S.A.">
        <title>Diploid-dominant life cycles characterize the early evolution of Fungi.</title>
        <authorList>
            <person name="Amses K.R."/>
            <person name="Simmons D.R."/>
            <person name="Longcore J.E."/>
            <person name="Mondo S.J."/>
            <person name="Seto K."/>
            <person name="Jeronimo G.H."/>
            <person name="Bonds A.E."/>
            <person name="Quandt C.A."/>
            <person name="Davis W.J."/>
            <person name="Chang Y."/>
            <person name="Federici B.A."/>
            <person name="Kuo A."/>
            <person name="LaButti K."/>
            <person name="Pangilinan J."/>
            <person name="Andreopoulos W."/>
            <person name="Tritt A."/>
            <person name="Riley R."/>
            <person name="Hundley H."/>
            <person name="Johnson J."/>
            <person name="Lipzen A."/>
            <person name="Barry K."/>
            <person name="Lang B.F."/>
            <person name="Cuomo C.A."/>
            <person name="Buchler N.E."/>
            <person name="Grigoriev I.V."/>
            <person name="Spatafora J.W."/>
            <person name="Stajich J.E."/>
            <person name="James T.Y."/>
        </authorList>
    </citation>
    <scope>NUCLEOTIDE SEQUENCE</scope>
    <source>
        <strain evidence="13">AG</strain>
    </source>
</reference>
<evidence type="ECO:0000256" key="6">
    <source>
        <dbReference type="ARBA" id="ARBA00023002"/>
    </source>
</evidence>
<dbReference type="EMBL" id="MU620898">
    <property type="protein sequence ID" value="KAI8582972.1"/>
    <property type="molecule type" value="Genomic_DNA"/>
</dbReference>
<keyword evidence="7 11" id="KW-0520">NAD</keyword>
<evidence type="ECO:0000313" key="14">
    <source>
        <dbReference type="Proteomes" id="UP001206595"/>
    </source>
</evidence>
<feature type="binding site" evidence="10">
    <location>
        <position position="175"/>
    </location>
    <ligand>
        <name>FAD</name>
        <dbReference type="ChEBI" id="CHEBI:57692"/>
    </ligand>
</feature>
<dbReference type="InterPro" id="IPR017927">
    <property type="entry name" value="FAD-bd_FR_type"/>
</dbReference>
<feature type="binding site" evidence="10">
    <location>
        <position position="216"/>
    </location>
    <ligand>
        <name>FAD</name>
        <dbReference type="ChEBI" id="CHEBI:57692"/>
    </ligand>
</feature>
<dbReference type="PRINTS" id="PR00406">
    <property type="entry name" value="CYTB5RDTASE"/>
</dbReference>
<evidence type="ECO:0000256" key="8">
    <source>
        <dbReference type="ARBA" id="ARBA00023128"/>
    </source>
</evidence>
<feature type="binding site" evidence="10">
    <location>
        <position position="150"/>
    </location>
    <ligand>
        <name>FAD</name>
        <dbReference type="ChEBI" id="CHEBI:57692"/>
    </ligand>
</feature>
<feature type="binding site" evidence="10">
    <location>
        <position position="165"/>
    </location>
    <ligand>
        <name>FAD</name>
        <dbReference type="ChEBI" id="CHEBI:57692"/>
    </ligand>
</feature>
<keyword evidence="4 10" id="KW-0285">Flavoprotein</keyword>
<dbReference type="FunFam" id="3.40.50.80:FF:000009">
    <property type="entry name" value="NADH-cytochrome b5 reductase"/>
    <property type="match status" value="1"/>
</dbReference>
<reference evidence="13" key="1">
    <citation type="submission" date="2021-06" db="EMBL/GenBank/DDBJ databases">
        <authorList>
            <consortium name="DOE Joint Genome Institute"/>
            <person name="Mondo S.J."/>
            <person name="Amses K.R."/>
            <person name="Simmons D.R."/>
            <person name="Longcore J.E."/>
            <person name="Seto K."/>
            <person name="Alves G.H."/>
            <person name="Bonds A.E."/>
            <person name="Quandt C.A."/>
            <person name="Davis W.J."/>
            <person name="Chang Y."/>
            <person name="Letcher P.M."/>
            <person name="Powell M.J."/>
            <person name="Kuo A."/>
            <person name="Labutti K."/>
            <person name="Pangilinan J."/>
            <person name="Andreopoulos W."/>
            <person name="Tritt A."/>
            <person name="Riley R."/>
            <person name="Hundley H."/>
            <person name="Johnson J."/>
            <person name="Lipzen A."/>
            <person name="Barry K."/>
            <person name="Berbee M.L."/>
            <person name="Buchler N.E."/>
            <person name="Grigoriev I.V."/>
            <person name="Spatafora J.W."/>
            <person name="Stajich J.E."/>
            <person name="James T.Y."/>
        </authorList>
    </citation>
    <scope>NUCLEOTIDE SEQUENCE</scope>
    <source>
        <strain evidence="13">AG</strain>
    </source>
</reference>
<comment type="similarity">
    <text evidence="3 11">Belongs to the flavoprotein pyridine nucleotide cytochrome reductase family.</text>
</comment>
<dbReference type="GeneID" id="75911778"/>
<comment type="cofactor">
    <cofactor evidence="1 10 11">
        <name>FAD</name>
        <dbReference type="ChEBI" id="CHEBI:57692"/>
    </cofactor>
</comment>
<evidence type="ECO:0000256" key="5">
    <source>
        <dbReference type="ARBA" id="ARBA00022827"/>
    </source>
</evidence>
<dbReference type="PROSITE" id="PS51384">
    <property type="entry name" value="FAD_FR"/>
    <property type="match status" value="1"/>
</dbReference>
<evidence type="ECO:0000259" key="12">
    <source>
        <dbReference type="PROSITE" id="PS51384"/>
    </source>
</evidence>
<dbReference type="InterPro" id="IPR001709">
    <property type="entry name" value="Flavoprot_Pyr_Nucl_cyt_Rdtase"/>
</dbReference>
<evidence type="ECO:0000256" key="10">
    <source>
        <dbReference type="PIRSR" id="PIRSR601834-1"/>
    </source>
</evidence>
<dbReference type="AlphaFoldDB" id="A0AAD5EGK6"/>
<evidence type="ECO:0000256" key="4">
    <source>
        <dbReference type="ARBA" id="ARBA00022630"/>
    </source>
</evidence>
<organism evidence="13 14">
    <name type="scientific">Umbelopsis ramanniana AG</name>
    <dbReference type="NCBI Taxonomy" id="1314678"/>
    <lineage>
        <taxon>Eukaryota</taxon>
        <taxon>Fungi</taxon>
        <taxon>Fungi incertae sedis</taxon>
        <taxon>Mucoromycota</taxon>
        <taxon>Mucoromycotina</taxon>
        <taxon>Umbelopsidomycetes</taxon>
        <taxon>Umbelopsidales</taxon>
        <taxon>Umbelopsidaceae</taxon>
        <taxon>Umbelopsis</taxon>
    </lineage>
</organism>
<dbReference type="CDD" id="cd06183">
    <property type="entry name" value="cyt_b5_reduct_like"/>
    <property type="match status" value="1"/>
</dbReference>
<dbReference type="SUPFAM" id="SSF52343">
    <property type="entry name" value="Ferredoxin reductase-like, C-terminal NADP-linked domain"/>
    <property type="match status" value="1"/>
</dbReference>
<dbReference type="Pfam" id="PF00175">
    <property type="entry name" value="NAD_binding_1"/>
    <property type="match status" value="1"/>
</dbReference>
<dbReference type="Gene3D" id="3.40.50.80">
    <property type="entry name" value="Nucleotide-binding domain of ferredoxin-NADP reductase (FNR) module"/>
    <property type="match status" value="1"/>
</dbReference>
<feature type="binding site" evidence="10">
    <location>
        <position position="148"/>
    </location>
    <ligand>
        <name>FAD</name>
        <dbReference type="ChEBI" id="CHEBI:57692"/>
    </ligand>
</feature>
<evidence type="ECO:0000256" key="11">
    <source>
        <dbReference type="RuleBase" id="RU361226"/>
    </source>
</evidence>
<dbReference type="InterPro" id="IPR039261">
    <property type="entry name" value="FNR_nucleotide-bd"/>
</dbReference>
<dbReference type="Proteomes" id="UP001206595">
    <property type="component" value="Unassembled WGS sequence"/>
</dbReference>
<dbReference type="SUPFAM" id="SSF63380">
    <property type="entry name" value="Riboflavin synthase domain-like"/>
    <property type="match status" value="1"/>
</dbReference>
<keyword evidence="14" id="KW-1185">Reference proteome</keyword>
<dbReference type="Gene3D" id="2.40.30.10">
    <property type="entry name" value="Translation factors"/>
    <property type="match status" value="1"/>
</dbReference>
<feature type="binding site" evidence="10">
    <location>
        <position position="167"/>
    </location>
    <ligand>
        <name>FAD</name>
        <dbReference type="ChEBI" id="CHEBI:57692"/>
    </ligand>
</feature>
<evidence type="ECO:0000256" key="2">
    <source>
        <dbReference type="ARBA" id="ARBA00004572"/>
    </source>
</evidence>
<dbReference type="RefSeq" id="XP_051447976.1">
    <property type="nucleotide sequence ID" value="XM_051586430.1"/>
</dbReference>
<keyword evidence="8" id="KW-0496">Mitochondrion</keyword>
<protein>
    <recommendedName>
        <fullName evidence="11">NADH-cytochrome b5 reductase</fullName>
        <ecNumber evidence="11">1.6.2.2</ecNumber>
    </recommendedName>
</protein>
<keyword evidence="6 11" id="KW-0560">Oxidoreductase</keyword>
<dbReference type="Pfam" id="PF00970">
    <property type="entry name" value="FAD_binding_6"/>
    <property type="match status" value="1"/>
</dbReference>
<dbReference type="GO" id="GO:0090524">
    <property type="term" value="F:cytochrome-b5 reductase activity, acting on NADH"/>
    <property type="evidence" value="ECO:0007669"/>
    <property type="project" value="UniProtKB-EC"/>
</dbReference>
<dbReference type="PRINTS" id="PR00371">
    <property type="entry name" value="FPNCR"/>
</dbReference>
<name>A0AAD5EGK6_UMBRA</name>
<dbReference type="InterPro" id="IPR001834">
    <property type="entry name" value="CBR-like"/>
</dbReference>
<dbReference type="PANTHER" id="PTHR19370:SF171">
    <property type="entry name" value="NADH-CYTOCHROME B5 REDUCTASE 2"/>
    <property type="match status" value="1"/>
</dbReference>
<keyword evidence="5 10" id="KW-0274">FAD</keyword>
<proteinExistence type="inferred from homology"/>